<dbReference type="Proteomes" id="UP000276133">
    <property type="component" value="Unassembled WGS sequence"/>
</dbReference>
<keyword evidence="2" id="KW-1185">Reference proteome</keyword>
<dbReference type="AlphaFoldDB" id="A0A3M7Q7G6"/>
<accession>A0A3M7Q7G6</accession>
<sequence>MRNSCLELNIQIFQQKPGRHPLELLLDPRTISSTRSLHSKMGMRFVNALTPTVGKPFDDRTFFYLRKYVIFGSTTKSKLGAGSLLVALSDFFLFFSFFESSSSSNFFKTCGSVKTSPPFLGTQSVELLPHAEIQNKPINGSTLKERNTKKRIKNRICRYFFHNA</sequence>
<protein>
    <submittedName>
        <fullName evidence="1">Uncharacterized protein</fullName>
    </submittedName>
</protein>
<name>A0A3M7Q7G6_BRAPC</name>
<comment type="caution">
    <text evidence="1">The sequence shown here is derived from an EMBL/GenBank/DDBJ whole genome shotgun (WGS) entry which is preliminary data.</text>
</comment>
<gene>
    <name evidence="1" type="ORF">BpHYR1_012887</name>
</gene>
<proteinExistence type="predicted"/>
<organism evidence="1 2">
    <name type="scientific">Brachionus plicatilis</name>
    <name type="common">Marine rotifer</name>
    <name type="synonym">Brachionus muelleri</name>
    <dbReference type="NCBI Taxonomy" id="10195"/>
    <lineage>
        <taxon>Eukaryota</taxon>
        <taxon>Metazoa</taxon>
        <taxon>Spiralia</taxon>
        <taxon>Gnathifera</taxon>
        <taxon>Rotifera</taxon>
        <taxon>Eurotatoria</taxon>
        <taxon>Monogononta</taxon>
        <taxon>Pseudotrocha</taxon>
        <taxon>Ploima</taxon>
        <taxon>Brachionidae</taxon>
        <taxon>Brachionus</taxon>
    </lineage>
</organism>
<evidence type="ECO:0000313" key="2">
    <source>
        <dbReference type="Proteomes" id="UP000276133"/>
    </source>
</evidence>
<reference evidence="1 2" key="1">
    <citation type="journal article" date="2018" name="Sci. Rep.">
        <title>Genomic signatures of local adaptation to the degree of environmental predictability in rotifers.</title>
        <authorList>
            <person name="Franch-Gras L."/>
            <person name="Hahn C."/>
            <person name="Garcia-Roger E.M."/>
            <person name="Carmona M.J."/>
            <person name="Serra M."/>
            <person name="Gomez A."/>
        </authorList>
    </citation>
    <scope>NUCLEOTIDE SEQUENCE [LARGE SCALE GENOMIC DNA]</scope>
    <source>
        <strain evidence="1">HYR1</strain>
    </source>
</reference>
<dbReference type="EMBL" id="REGN01007150">
    <property type="protein sequence ID" value="RNA07124.1"/>
    <property type="molecule type" value="Genomic_DNA"/>
</dbReference>
<evidence type="ECO:0000313" key="1">
    <source>
        <dbReference type="EMBL" id="RNA07124.1"/>
    </source>
</evidence>